<proteinExistence type="predicted"/>
<dbReference type="InterPro" id="IPR045677">
    <property type="entry name" value="DUF6197"/>
</dbReference>
<reference evidence="1 2" key="1">
    <citation type="submission" date="2022-10" db="EMBL/GenBank/DDBJ databases">
        <title>The complete genomes of actinobacterial strains from the NBC collection.</title>
        <authorList>
            <person name="Joergensen T.S."/>
            <person name="Alvarez Arevalo M."/>
            <person name="Sterndorff E.B."/>
            <person name="Faurdal D."/>
            <person name="Vuksanovic O."/>
            <person name="Mourched A.-S."/>
            <person name="Charusanti P."/>
            <person name="Shaw S."/>
            <person name="Blin K."/>
            <person name="Weber T."/>
        </authorList>
    </citation>
    <scope>NUCLEOTIDE SEQUENCE [LARGE SCALE GENOMIC DNA]</scope>
    <source>
        <strain evidence="1 2">NBC_00123</strain>
    </source>
</reference>
<keyword evidence="2" id="KW-1185">Reference proteome</keyword>
<evidence type="ECO:0000313" key="2">
    <source>
        <dbReference type="Proteomes" id="UP001622594"/>
    </source>
</evidence>
<accession>A0ABZ1LL19</accession>
<dbReference type="Pfam" id="PF19698">
    <property type="entry name" value="DUF6197"/>
    <property type="match status" value="1"/>
</dbReference>
<organism evidence="1 2">
    <name type="scientific">Streptomyces zaomyceticus</name>
    <dbReference type="NCBI Taxonomy" id="68286"/>
    <lineage>
        <taxon>Bacteria</taxon>
        <taxon>Bacillati</taxon>
        <taxon>Actinomycetota</taxon>
        <taxon>Actinomycetes</taxon>
        <taxon>Kitasatosporales</taxon>
        <taxon>Streptomycetaceae</taxon>
        <taxon>Streptomyces</taxon>
    </lineage>
</organism>
<dbReference type="RefSeq" id="WP_406336581.1">
    <property type="nucleotide sequence ID" value="NZ_CP108188.1"/>
</dbReference>
<name>A0ABZ1LL19_9ACTN</name>
<protein>
    <submittedName>
        <fullName evidence="1">Uncharacterized protein</fullName>
    </submittedName>
</protein>
<gene>
    <name evidence="1" type="ORF">OG814_33145</name>
</gene>
<dbReference type="EMBL" id="CP108188">
    <property type="protein sequence ID" value="WTR73789.1"/>
    <property type="molecule type" value="Genomic_DNA"/>
</dbReference>
<sequence>MSITLPTNLPSGDRRPVLVLLAPARPTTVPAVLLGAARILQAQGLWQGDYVPDPLDREISPKELPHSRRPMSVIAAIHCAVTGDPHQASQLGDMAMGFVALSIDGGPYWGDFRSLEAHVEAWNDVPGRTADEAVALLEALATAPVRTLGGAA</sequence>
<dbReference type="Proteomes" id="UP001622594">
    <property type="component" value="Chromosome"/>
</dbReference>
<evidence type="ECO:0000313" key="1">
    <source>
        <dbReference type="EMBL" id="WTR73789.1"/>
    </source>
</evidence>